<name>A0A1C7LQJ2_GRIFR</name>
<feature type="region of interest" description="Disordered" evidence="6">
    <location>
        <begin position="985"/>
        <end position="1026"/>
    </location>
</feature>
<dbReference type="STRING" id="5627.A0A1C7LQJ2"/>
<evidence type="ECO:0008006" key="9">
    <source>
        <dbReference type="Google" id="ProtNLM"/>
    </source>
</evidence>
<feature type="region of interest" description="Disordered" evidence="6">
    <location>
        <begin position="1206"/>
        <end position="1237"/>
    </location>
</feature>
<comment type="subcellular location">
    <subcellularLocation>
        <location evidence="1">Nucleus</location>
    </subcellularLocation>
</comment>
<evidence type="ECO:0000313" key="8">
    <source>
        <dbReference type="Proteomes" id="UP000092993"/>
    </source>
</evidence>
<keyword evidence="4" id="KW-0804">Transcription</keyword>
<feature type="compositionally biased region" description="Polar residues" evidence="6">
    <location>
        <begin position="243"/>
        <end position="256"/>
    </location>
</feature>
<feature type="compositionally biased region" description="Low complexity" evidence="6">
    <location>
        <begin position="266"/>
        <end position="286"/>
    </location>
</feature>
<reference evidence="7 8" key="1">
    <citation type="submission" date="2016-03" db="EMBL/GenBank/DDBJ databases">
        <title>Whole genome sequencing of Grifola frondosa 9006-11.</title>
        <authorList>
            <person name="Min B."/>
            <person name="Park H."/>
            <person name="Kim J.-G."/>
            <person name="Cho H."/>
            <person name="Oh Y.-L."/>
            <person name="Kong W.-S."/>
            <person name="Choi I.-G."/>
        </authorList>
    </citation>
    <scope>NUCLEOTIDE SEQUENCE [LARGE SCALE GENOMIC DNA]</scope>
    <source>
        <strain evidence="7 8">9006-11</strain>
    </source>
</reference>
<feature type="region of interest" description="Disordered" evidence="6">
    <location>
        <begin position="1"/>
        <end position="40"/>
    </location>
</feature>
<feature type="compositionally biased region" description="Basic residues" evidence="6">
    <location>
        <begin position="998"/>
        <end position="1009"/>
    </location>
</feature>
<feature type="compositionally biased region" description="Pro residues" evidence="6">
    <location>
        <begin position="103"/>
        <end position="112"/>
    </location>
</feature>
<evidence type="ECO:0000256" key="2">
    <source>
        <dbReference type="ARBA" id="ARBA00010239"/>
    </source>
</evidence>
<dbReference type="OrthoDB" id="515064at2759"/>
<feature type="compositionally biased region" description="Low complexity" evidence="6">
    <location>
        <begin position="16"/>
        <end position="40"/>
    </location>
</feature>
<evidence type="ECO:0000256" key="1">
    <source>
        <dbReference type="ARBA" id="ARBA00004123"/>
    </source>
</evidence>
<sequence>MNPQPHADAQSQSINPALLAAFQQQSQQPQYAQQQNSAQNLNPQQLQQLYAARGINPQMFQQGNMGAMGGINPAALSAGMNMAMQGASSPPNMSPPSHHAAPAPNPNPPPNPNAGVAGPFAHLTQAQLQQLAQMSPQQVQHIKAMQMQRAMLAQAQAQAQGMNVGAGMGNMGANMAHAAQLTNAQIAQLSMQHQRPSSSSSSGSHSQRPSQGQLPPSMMPPPSSIPPRPPTAGHGYPARSPTPRASSQIPSQSPHAQSGPLPPMSTPQQQQHHQQKPSPTHQSAPAVQPPPVYAPIAPAPVPTPGSPYRGMKRKVSGTPAPAPFIGNAPMGMPGGLGPGSAQGLVGGAGGGMMGPPVVPRSTMGDMSGMGMGLGMGGGMNGYSMQGARHVSGEGVRGGMSMMDAGPGQPLNVNTNVGMGMNMGMGMGMNMGMGMGMGMGTPVQTPTHTSPTTHMGIPGPMNAMGMASSPTNAPPMSASDSSRSMGSMNLGVGTHGAGMGGVDMSLPVPIPQTPLRQPSLPPSAPPFPAISSSSTTMTMMSGASTQPPVSGGKAPPSVKVEAAPAASLAPVTKVVPQLPPLPAGVSLDQAVTRVSVVALAESAQMIPPLSEQDIVDVQGWMKIDREYETRLKKMRERMVQELRETVAAPRAWWEKDPMEDVRSASRRRPEKFVLTGMRGAKERERKRHVGGRGRGGVQAVAPEDANRPEQLVPIRLEFDVEHHKMRDTFVWNLNDPIITPEIFAQSVVDDYSLAPSYHAVITKAIQDQLSDYKAHSTTFGEDGANVSDEPAEAASGSISEDEAVWWESWRKRLHSGVDYKKMGARADTNRSRKRRKVVKEETVDRLAGTNADIPVSVEDLEEDESKMHEEMRILVKLDIIVGSVKLEDQLEWDLENEDPSPEQFAEIYTRELGLGGEFKTSIAHSIREQVQIYQKSLFLVGHPSDGSAVQDDDLRMSLLPSLSTGARSMDQVIAFTPLLNYLSEGEVERNEKEREKELNRRRRKAPRGRRGVALPDREPPKTFRTPAIGFPEIDPALLALVSSTAAPTRRAAAAAASLTIANMVASENGTVVLPQSLPTPIAPVAPSAPKEKKVKGLFKAPPYPSSVLRPRANVKAPTPSTAADISSLLPPIENDIPAPSSSGAADSKGAKVVLTAKRVKELEREAKEKEYADGKFWHRHRRPRPVVYNSSAEYHLGLIKDAENAKVAAKRKRPQSAVADEPTPSAAPTVDGDMEAETPGPVKAEVWVEVPPTPATPALPVQPDAAERAISPVSTASSASEPPLAQRMLKTNGASHSKSAPPAASLESPHVAPAQTAASPPRASPRPAAPSSVPPNIQVLPLTVPQWLQEAMVAMQVRYPDDHLEVTSRKGASSGTPEWRIKCVDCPGKLYTPGPGETLSNFEVHLKNRQHRAKVNSRIGAPAGAPISN</sequence>
<dbReference type="EMBL" id="LUGG01000027">
    <property type="protein sequence ID" value="OBZ66973.1"/>
    <property type="molecule type" value="Genomic_DNA"/>
</dbReference>
<accession>A0A1C7LQJ2</accession>
<dbReference type="Proteomes" id="UP000092993">
    <property type="component" value="Unassembled WGS sequence"/>
</dbReference>
<feature type="region of interest" description="Disordered" evidence="6">
    <location>
        <begin position="537"/>
        <end position="556"/>
    </location>
</feature>
<keyword evidence="3" id="KW-0805">Transcription regulation</keyword>
<gene>
    <name evidence="7" type="ORF">A0H81_13301</name>
</gene>
<feature type="compositionally biased region" description="Low complexity" evidence="6">
    <location>
        <begin position="192"/>
        <end position="216"/>
    </location>
</feature>
<dbReference type="OMA" id="PEIFASH"/>
<feature type="compositionally biased region" description="Basic and acidic residues" evidence="6">
    <location>
        <begin position="985"/>
        <end position="997"/>
    </location>
</feature>
<feature type="region of interest" description="Disordered" evidence="6">
    <location>
        <begin position="1290"/>
        <end position="1333"/>
    </location>
</feature>
<dbReference type="GO" id="GO:0006338">
    <property type="term" value="P:chromatin remodeling"/>
    <property type="evidence" value="ECO:0007669"/>
    <property type="project" value="InterPro"/>
</dbReference>
<keyword evidence="5" id="KW-0539">Nucleus</keyword>
<feature type="compositionally biased region" description="Low complexity" evidence="6">
    <location>
        <begin position="1293"/>
        <end position="1304"/>
    </location>
</feature>
<protein>
    <recommendedName>
        <fullName evidence="9">SWI/SNF chromatin-remodeling complex subunit snf5</fullName>
    </recommendedName>
</protein>
<feature type="region of interest" description="Disordered" evidence="6">
    <location>
        <begin position="1108"/>
        <end position="1130"/>
    </location>
</feature>
<comment type="caution">
    <text evidence="7">The sequence shown here is derived from an EMBL/GenBank/DDBJ whole genome shotgun (WGS) entry which is preliminary data.</text>
</comment>
<dbReference type="GO" id="GO:0000228">
    <property type="term" value="C:nuclear chromosome"/>
    <property type="evidence" value="ECO:0007669"/>
    <property type="project" value="InterPro"/>
</dbReference>
<dbReference type="PANTHER" id="PTHR10019">
    <property type="entry name" value="SNF5"/>
    <property type="match status" value="1"/>
</dbReference>
<feature type="region of interest" description="Disordered" evidence="6">
    <location>
        <begin position="678"/>
        <end position="698"/>
    </location>
</feature>
<organism evidence="7 8">
    <name type="scientific">Grifola frondosa</name>
    <name type="common">Maitake</name>
    <name type="synonym">Polyporus frondosus</name>
    <dbReference type="NCBI Taxonomy" id="5627"/>
    <lineage>
        <taxon>Eukaryota</taxon>
        <taxon>Fungi</taxon>
        <taxon>Dikarya</taxon>
        <taxon>Basidiomycota</taxon>
        <taxon>Agaricomycotina</taxon>
        <taxon>Agaricomycetes</taxon>
        <taxon>Polyporales</taxon>
        <taxon>Grifolaceae</taxon>
        <taxon>Grifola</taxon>
    </lineage>
</organism>
<dbReference type="InterPro" id="IPR006939">
    <property type="entry name" value="SNF5"/>
</dbReference>
<feature type="compositionally biased region" description="Low complexity" evidence="6">
    <location>
        <begin position="1311"/>
        <end position="1320"/>
    </location>
</feature>
<proteinExistence type="inferred from homology"/>
<evidence type="ECO:0000256" key="6">
    <source>
        <dbReference type="SAM" id="MobiDB-lite"/>
    </source>
</evidence>
<evidence type="ECO:0000256" key="4">
    <source>
        <dbReference type="ARBA" id="ARBA00023163"/>
    </source>
</evidence>
<keyword evidence="8" id="KW-1185">Reference proteome</keyword>
<comment type="similarity">
    <text evidence="2">Belongs to the SNF5 family.</text>
</comment>
<feature type="compositionally biased region" description="Low complexity" evidence="6">
    <location>
        <begin position="87"/>
        <end position="102"/>
    </location>
</feature>
<evidence type="ECO:0000313" key="7">
    <source>
        <dbReference type="EMBL" id="OBZ66973.1"/>
    </source>
</evidence>
<feature type="region of interest" description="Disordered" evidence="6">
    <location>
        <begin position="83"/>
        <end position="118"/>
    </location>
</feature>
<feature type="compositionally biased region" description="Pro residues" evidence="6">
    <location>
        <begin position="287"/>
        <end position="305"/>
    </location>
</feature>
<evidence type="ECO:0000256" key="5">
    <source>
        <dbReference type="ARBA" id="ARBA00023242"/>
    </source>
</evidence>
<dbReference type="Pfam" id="PF04855">
    <property type="entry name" value="SNF5"/>
    <property type="match status" value="1"/>
</dbReference>
<feature type="compositionally biased region" description="Polar residues" evidence="6">
    <location>
        <begin position="1"/>
        <end position="15"/>
    </location>
</feature>
<feature type="compositionally biased region" description="Pro residues" evidence="6">
    <location>
        <begin position="217"/>
        <end position="230"/>
    </location>
</feature>
<feature type="region of interest" description="Disordered" evidence="6">
    <location>
        <begin position="188"/>
        <end position="315"/>
    </location>
</feature>
<evidence type="ECO:0000256" key="3">
    <source>
        <dbReference type="ARBA" id="ARBA00023015"/>
    </source>
</evidence>